<reference evidence="6 7" key="1">
    <citation type="journal article" date="2019" name="Int. J. Syst. Evol. Microbiol.">
        <title>The Global Catalogue of Microorganisms (GCM) 10K type strain sequencing project: providing services to taxonomists for standard genome sequencing and annotation.</title>
        <authorList>
            <consortium name="The Broad Institute Genomics Platform"/>
            <consortium name="The Broad Institute Genome Sequencing Center for Infectious Disease"/>
            <person name="Wu L."/>
            <person name="Ma J."/>
        </authorList>
    </citation>
    <scope>NUCLEOTIDE SEQUENCE [LARGE SCALE GENOMIC DNA]</scope>
    <source>
        <strain evidence="6 7">JCM 13249</strain>
    </source>
</reference>
<name>A0ABN2JP49_9ACTN</name>
<keyword evidence="7" id="KW-1185">Reference proteome</keyword>
<dbReference type="PANTHER" id="PTHR43343">
    <property type="entry name" value="PEPTIDASE S12"/>
    <property type="match status" value="1"/>
</dbReference>
<feature type="region of interest" description="Disordered" evidence="3">
    <location>
        <begin position="1"/>
        <end position="210"/>
    </location>
</feature>
<dbReference type="InterPro" id="IPR009003">
    <property type="entry name" value="Peptidase_S1_PA"/>
</dbReference>
<dbReference type="Pfam" id="PF13180">
    <property type="entry name" value="PDZ_2"/>
    <property type="match status" value="1"/>
</dbReference>
<feature type="compositionally biased region" description="Low complexity" evidence="3">
    <location>
        <begin position="33"/>
        <end position="52"/>
    </location>
</feature>
<proteinExistence type="predicted"/>
<keyword evidence="4" id="KW-1133">Transmembrane helix</keyword>
<dbReference type="PROSITE" id="PS50106">
    <property type="entry name" value="PDZ"/>
    <property type="match status" value="1"/>
</dbReference>
<comment type="caution">
    <text evidence="6">The sequence shown here is derived from an EMBL/GenBank/DDBJ whole genome shotgun (WGS) entry which is preliminary data.</text>
</comment>
<feature type="transmembrane region" description="Helical" evidence="4">
    <location>
        <begin position="216"/>
        <end position="237"/>
    </location>
</feature>
<evidence type="ECO:0000256" key="3">
    <source>
        <dbReference type="SAM" id="MobiDB-lite"/>
    </source>
</evidence>
<dbReference type="Pfam" id="PF13365">
    <property type="entry name" value="Trypsin_2"/>
    <property type="match status" value="1"/>
</dbReference>
<keyword evidence="1" id="KW-0645">Protease</keyword>
<feature type="compositionally biased region" description="Low complexity" evidence="3">
    <location>
        <begin position="60"/>
        <end position="72"/>
    </location>
</feature>
<dbReference type="Proteomes" id="UP001500655">
    <property type="component" value="Unassembled WGS sequence"/>
</dbReference>
<dbReference type="InterPro" id="IPR036034">
    <property type="entry name" value="PDZ_sf"/>
</dbReference>
<evidence type="ECO:0000259" key="5">
    <source>
        <dbReference type="PROSITE" id="PS50106"/>
    </source>
</evidence>
<feature type="compositionally biased region" description="Gly residues" evidence="3">
    <location>
        <begin position="149"/>
        <end position="158"/>
    </location>
</feature>
<feature type="compositionally biased region" description="Basic and acidic residues" evidence="3">
    <location>
        <begin position="79"/>
        <end position="93"/>
    </location>
</feature>
<dbReference type="SMART" id="SM00228">
    <property type="entry name" value="PDZ"/>
    <property type="match status" value="1"/>
</dbReference>
<dbReference type="Gene3D" id="2.40.10.120">
    <property type="match status" value="1"/>
</dbReference>
<dbReference type="PANTHER" id="PTHR43343:SF3">
    <property type="entry name" value="PROTEASE DO-LIKE 8, CHLOROPLASTIC"/>
    <property type="match status" value="1"/>
</dbReference>
<feature type="compositionally biased region" description="Polar residues" evidence="3">
    <location>
        <begin position="190"/>
        <end position="206"/>
    </location>
</feature>
<keyword evidence="4" id="KW-0472">Membrane</keyword>
<dbReference type="Gene3D" id="2.30.42.10">
    <property type="match status" value="1"/>
</dbReference>
<feature type="compositionally biased region" description="Low complexity" evidence="3">
    <location>
        <begin position="97"/>
        <end position="125"/>
    </location>
</feature>
<evidence type="ECO:0000256" key="1">
    <source>
        <dbReference type="ARBA" id="ARBA00022670"/>
    </source>
</evidence>
<evidence type="ECO:0000256" key="2">
    <source>
        <dbReference type="ARBA" id="ARBA00022801"/>
    </source>
</evidence>
<feature type="compositionally biased region" description="Low complexity" evidence="3">
    <location>
        <begin position="159"/>
        <end position="177"/>
    </location>
</feature>
<feature type="compositionally biased region" description="Low complexity" evidence="3">
    <location>
        <begin position="134"/>
        <end position="148"/>
    </location>
</feature>
<feature type="compositionally biased region" description="Polar residues" evidence="3">
    <location>
        <begin position="1"/>
        <end position="10"/>
    </location>
</feature>
<dbReference type="EMBL" id="BAAALS010000001">
    <property type="protein sequence ID" value="GAA1734212.1"/>
    <property type="molecule type" value="Genomic_DNA"/>
</dbReference>
<evidence type="ECO:0000313" key="6">
    <source>
        <dbReference type="EMBL" id="GAA1734212.1"/>
    </source>
</evidence>
<feature type="domain" description="PDZ" evidence="5">
    <location>
        <begin position="465"/>
        <end position="548"/>
    </location>
</feature>
<keyword evidence="4" id="KW-0812">Transmembrane</keyword>
<dbReference type="RefSeq" id="WP_344075400.1">
    <property type="nucleotide sequence ID" value="NZ_BAAALS010000001.1"/>
</dbReference>
<dbReference type="PRINTS" id="PR00834">
    <property type="entry name" value="PROTEASES2C"/>
</dbReference>
<dbReference type="SUPFAM" id="SSF50156">
    <property type="entry name" value="PDZ domain-like"/>
    <property type="match status" value="1"/>
</dbReference>
<dbReference type="SUPFAM" id="SSF50494">
    <property type="entry name" value="Trypsin-like serine proteases"/>
    <property type="match status" value="1"/>
</dbReference>
<dbReference type="InterPro" id="IPR051201">
    <property type="entry name" value="Chloro_Bact_Ser_Proteases"/>
</dbReference>
<dbReference type="InterPro" id="IPR001940">
    <property type="entry name" value="Peptidase_S1C"/>
</dbReference>
<gene>
    <name evidence="6" type="ORF">GCM10009681_00430</name>
</gene>
<sequence>MNENQPTHGSEASGPAPGSAWAQPPATPGTSIPAAQAPASPDAPGDAAQPSQGAQPSHGAQPESAAQPASAPVETGAVARDDAPARDTTEVPARDMTAQPQSPSQSPWQQPASPTTTWPTTHATPQAPPPSPYANPAAASYPQPATGTPGYGQPGAGQPGAAQPGYGQPGYGQPYAQSAYGQPGYPPANAPTTGQIPPWATNTTVQPKKPSRAGRIVGVGLAVALLAGGFGVAGGYVGSALQSDGGTSITKVFDSAPVVDRSSLAEIAAKVQPSVVHITTNSGEGSGIVMTADGYILTNNHVIAGARGTSVTVGFSNGKKVKATVVGADPRTDVAVIKAQGVTDLTAAEFADSDGVRVGDTVLAIGSPLGLEGSVSAGIVSALHRTISVGGERQSPFEQGTGATTIGDALQTDAAINPGNSGGALVNTDGKVIGMNTAIATGNSSNSGNIGVGFAISSNKAKSVADQIMKGGKVSHPYLGVKVTDAETGGAKITSVETNSPADKAGLKVGDVVTKVGGQTIGGSEGLVASVQAGTVGQNLQLTITRDGSEQTLTATLGEAP</sequence>
<organism evidence="6 7">
    <name type="scientific">Luedemannella helvata</name>
    <dbReference type="NCBI Taxonomy" id="349315"/>
    <lineage>
        <taxon>Bacteria</taxon>
        <taxon>Bacillati</taxon>
        <taxon>Actinomycetota</taxon>
        <taxon>Actinomycetes</taxon>
        <taxon>Micromonosporales</taxon>
        <taxon>Micromonosporaceae</taxon>
        <taxon>Luedemannella</taxon>
    </lineage>
</organism>
<dbReference type="InterPro" id="IPR001478">
    <property type="entry name" value="PDZ"/>
</dbReference>
<evidence type="ECO:0000256" key="4">
    <source>
        <dbReference type="SAM" id="Phobius"/>
    </source>
</evidence>
<keyword evidence="2" id="KW-0378">Hydrolase</keyword>
<accession>A0ABN2JP49</accession>
<protein>
    <recommendedName>
        <fullName evidence="5">PDZ domain-containing protein</fullName>
    </recommendedName>
</protein>
<evidence type="ECO:0000313" key="7">
    <source>
        <dbReference type="Proteomes" id="UP001500655"/>
    </source>
</evidence>